<dbReference type="UniPathway" id="UPA00219"/>
<dbReference type="NCBIfam" id="NF001124">
    <property type="entry name" value="PRK00139.1-2"/>
    <property type="match status" value="1"/>
</dbReference>
<feature type="domain" description="Mur ligase N-terminal catalytic" evidence="9">
    <location>
        <begin position="25"/>
        <end position="100"/>
    </location>
</feature>
<dbReference type="InterPro" id="IPR036565">
    <property type="entry name" value="Mur-like_cat_sf"/>
</dbReference>
<dbReference type="Pfam" id="PF08245">
    <property type="entry name" value="Mur_ligase_M"/>
    <property type="match status" value="1"/>
</dbReference>
<evidence type="ECO:0000256" key="1">
    <source>
        <dbReference type="ARBA" id="ARBA00005898"/>
    </source>
</evidence>
<keyword evidence="7" id="KW-0963">Cytoplasm</keyword>
<dbReference type="SUPFAM" id="SSF53244">
    <property type="entry name" value="MurD-like peptide ligases, peptide-binding domain"/>
    <property type="match status" value="1"/>
</dbReference>
<comment type="pathway">
    <text evidence="7 8">Cell wall biogenesis; peptidoglycan biosynthesis.</text>
</comment>
<dbReference type="Pfam" id="PF01225">
    <property type="entry name" value="Mur_ligase"/>
    <property type="match status" value="1"/>
</dbReference>
<dbReference type="SUPFAM" id="SSF63418">
    <property type="entry name" value="MurE/MurF N-terminal domain"/>
    <property type="match status" value="1"/>
</dbReference>
<sequence>MTAALQRAKTLAELLPWPDAPPVTVTGVSCDSRTVRPGDLFLACRGREHDGRTFIPAAVRAGAAAVVADAGVAAAHRPAAVPLLEVDDLAAALGGIASRFFDDPSSELAVVGVTGTNGKTTVSQLVGQLLRALDRPCGVIGTLGASLGDAPGPASLTTPDAVTLQAQLAAWRDQGVGHAALEVSSHALDQGRVNGLTVTTAIFTNLSRDHLDYHGSMRAYGEAKLRLFRHPGLRHAVINLDDPFGARVRGALAAHCAALTVSTRPGRGAAVTVAAPQRDQAGVGGTLVTPWGSGPFRAPLVGDYNLANVVAAAAAALSLGVALEPVLEALGRLRPAPGRLEAVPNDRGLQVVVDYAHTPDALEKVLMTLREQTDGRLLLVFGCGGDRDPGKRAPMGAVACAFADEVFVTSDNPRSEAPQAILDDIAASCSGTFHLEVDRAAAITAAVAAARAGDCVLIAGKGHEDYQVIGGERLPFSDVACARQALGVMP</sequence>
<feature type="binding site" evidence="7">
    <location>
        <position position="190"/>
    </location>
    <ligand>
        <name>UDP-N-acetyl-alpha-D-muramoyl-L-alanyl-D-glutamate</name>
        <dbReference type="ChEBI" id="CHEBI:83900"/>
    </ligand>
</feature>
<protein>
    <recommendedName>
        <fullName evidence="7">UDP-N-acetylmuramoyl-L-alanyl-D-glutamate--2,6-diaminopimelate ligase</fullName>
        <ecNumber evidence="7">6.3.2.13</ecNumber>
    </recommendedName>
    <alternativeName>
        <fullName evidence="7">Meso-A2pm-adding enzyme</fullName>
    </alternativeName>
    <alternativeName>
        <fullName evidence="7">Meso-diaminopimelate-adding enzyme</fullName>
    </alternativeName>
    <alternativeName>
        <fullName evidence="7">UDP-MurNAc-L-Ala-D-Glu:meso-diaminopimelate ligase</fullName>
    </alternativeName>
    <alternativeName>
        <fullName evidence="7">UDP-MurNAc-tripeptide synthetase</fullName>
    </alternativeName>
    <alternativeName>
        <fullName evidence="7">UDP-N-acetylmuramyl-tripeptide synthetase</fullName>
    </alternativeName>
</protein>
<feature type="binding site" evidence="7">
    <location>
        <position position="184"/>
    </location>
    <ligand>
        <name>UDP-N-acetyl-alpha-D-muramoyl-L-alanyl-D-glutamate</name>
        <dbReference type="ChEBI" id="CHEBI:83900"/>
    </ligand>
</feature>
<dbReference type="eggNOG" id="COG0769">
    <property type="taxonomic scope" value="Bacteria"/>
</dbReference>
<dbReference type="InterPro" id="IPR005761">
    <property type="entry name" value="UDP-N-AcMur-Glu-dNH2Pim_ligase"/>
</dbReference>
<comment type="caution">
    <text evidence="12">The sequence shown here is derived from an EMBL/GenBank/DDBJ whole genome shotgun (WGS) entry which is preliminary data.</text>
</comment>
<feature type="binding site" evidence="7">
    <location>
        <position position="387"/>
    </location>
    <ligand>
        <name>meso-2,6-diaminopimelate</name>
        <dbReference type="ChEBI" id="CHEBI:57791"/>
    </ligand>
</feature>
<evidence type="ECO:0000259" key="10">
    <source>
        <dbReference type="Pfam" id="PF02875"/>
    </source>
</evidence>
<dbReference type="RefSeq" id="WP_035515889.1">
    <property type="nucleotide sequence ID" value="NZ_KN234758.1"/>
</dbReference>
<dbReference type="PATRIC" id="fig|1265313.6.peg.2172"/>
<comment type="similarity">
    <text evidence="1 7">Belongs to the MurCDEF family. MurE subfamily.</text>
</comment>
<dbReference type="PANTHER" id="PTHR23135">
    <property type="entry name" value="MUR LIGASE FAMILY MEMBER"/>
    <property type="match status" value="1"/>
</dbReference>
<dbReference type="Proteomes" id="UP000029640">
    <property type="component" value="Unassembled WGS sequence"/>
</dbReference>
<feature type="binding site" evidence="7">
    <location>
        <position position="460"/>
    </location>
    <ligand>
        <name>meso-2,6-diaminopimelate</name>
        <dbReference type="ChEBI" id="CHEBI:57791"/>
    </ligand>
</feature>
<dbReference type="Gene3D" id="3.40.1190.10">
    <property type="entry name" value="Mur-like, catalytic domain"/>
    <property type="match status" value="1"/>
</dbReference>
<keyword evidence="6 7" id="KW-0961">Cell wall biogenesis/degradation</keyword>
<comment type="subcellular location">
    <subcellularLocation>
        <location evidence="7 8">Cytoplasm</location>
    </subcellularLocation>
</comment>
<dbReference type="EC" id="6.3.2.13" evidence="7"/>
<evidence type="ECO:0000259" key="9">
    <source>
        <dbReference type="Pfam" id="PF01225"/>
    </source>
</evidence>
<evidence type="ECO:0000256" key="8">
    <source>
        <dbReference type="RuleBase" id="RU004135"/>
    </source>
</evidence>
<dbReference type="NCBIfam" id="NF001126">
    <property type="entry name" value="PRK00139.1-4"/>
    <property type="match status" value="1"/>
</dbReference>
<dbReference type="GO" id="GO:0051301">
    <property type="term" value="P:cell division"/>
    <property type="evidence" value="ECO:0007669"/>
    <property type="project" value="UniProtKB-KW"/>
</dbReference>
<evidence type="ECO:0000256" key="7">
    <source>
        <dbReference type="HAMAP-Rule" id="MF_00208"/>
    </source>
</evidence>
<comment type="cofactor">
    <cofactor evidence="7">
        <name>Mg(2+)</name>
        <dbReference type="ChEBI" id="CHEBI:18420"/>
    </cofactor>
</comment>
<dbReference type="GO" id="GO:0005524">
    <property type="term" value="F:ATP binding"/>
    <property type="evidence" value="ECO:0007669"/>
    <property type="project" value="UniProtKB-UniRule"/>
</dbReference>
<dbReference type="HAMAP" id="MF_00208">
    <property type="entry name" value="MurE"/>
    <property type="match status" value="1"/>
</dbReference>
<dbReference type="InterPro" id="IPR000713">
    <property type="entry name" value="Mur_ligase_N"/>
</dbReference>
<dbReference type="AlphaFoldDB" id="A0A095WXB5"/>
<feature type="short sequence motif" description="Meso-diaminopimelate recognition motif" evidence="7">
    <location>
        <begin position="411"/>
        <end position="414"/>
    </location>
</feature>
<feature type="domain" description="Mur ligase C-terminal" evidence="10">
    <location>
        <begin position="338"/>
        <end position="462"/>
    </location>
</feature>
<keyword evidence="7" id="KW-0460">Magnesium</keyword>
<comment type="catalytic activity">
    <reaction evidence="7">
        <text>UDP-N-acetyl-alpha-D-muramoyl-L-alanyl-D-glutamate + meso-2,6-diaminopimelate + ATP = UDP-N-acetyl-alpha-D-muramoyl-L-alanyl-gamma-D-glutamyl-meso-2,6-diaminopimelate + ADP + phosphate + H(+)</text>
        <dbReference type="Rhea" id="RHEA:23676"/>
        <dbReference type="ChEBI" id="CHEBI:15378"/>
        <dbReference type="ChEBI" id="CHEBI:30616"/>
        <dbReference type="ChEBI" id="CHEBI:43474"/>
        <dbReference type="ChEBI" id="CHEBI:57791"/>
        <dbReference type="ChEBI" id="CHEBI:83900"/>
        <dbReference type="ChEBI" id="CHEBI:83905"/>
        <dbReference type="ChEBI" id="CHEBI:456216"/>
        <dbReference type="EC" id="6.3.2.13"/>
    </reaction>
</comment>
<dbReference type="EMBL" id="AUVB01000062">
    <property type="protein sequence ID" value="KGE03254.1"/>
    <property type="molecule type" value="Genomic_DNA"/>
</dbReference>
<dbReference type="InterPro" id="IPR013221">
    <property type="entry name" value="Mur_ligase_cen"/>
</dbReference>
<dbReference type="GO" id="GO:0000287">
    <property type="term" value="F:magnesium ion binding"/>
    <property type="evidence" value="ECO:0007669"/>
    <property type="project" value="UniProtKB-UniRule"/>
</dbReference>
<dbReference type="GO" id="GO:0071555">
    <property type="term" value="P:cell wall organization"/>
    <property type="evidence" value="ECO:0007669"/>
    <property type="project" value="UniProtKB-KW"/>
</dbReference>
<dbReference type="InterPro" id="IPR036615">
    <property type="entry name" value="Mur_ligase_C_dom_sf"/>
</dbReference>
<keyword evidence="7 12" id="KW-0436">Ligase</keyword>
<evidence type="ECO:0000256" key="5">
    <source>
        <dbReference type="ARBA" id="ARBA00023306"/>
    </source>
</evidence>
<name>A0A095WXB5_9GAMM</name>
<feature type="binding site" evidence="7">
    <location>
        <begin position="157"/>
        <end position="158"/>
    </location>
    <ligand>
        <name>UDP-N-acetyl-alpha-D-muramoyl-L-alanyl-D-glutamate</name>
        <dbReference type="ChEBI" id="CHEBI:83900"/>
    </ligand>
</feature>
<comment type="function">
    <text evidence="7">Catalyzes the addition of meso-diaminopimelic acid to the nucleotide precursor UDP-N-acetylmuramoyl-L-alanyl-D-glutamate (UMAG) in the biosynthesis of bacterial cell-wall peptidoglycan.</text>
</comment>
<dbReference type="InterPro" id="IPR035911">
    <property type="entry name" value="MurE/MurF_N"/>
</dbReference>
<keyword evidence="7" id="KW-0547">Nucleotide-binding</keyword>
<feature type="binding site" evidence="7">
    <location>
        <position position="464"/>
    </location>
    <ligand>
        <name>meso-2,6-diaminopimelate</name>
        <dbReference type="ChEBI" id="CHEBI:57791"/>
    </ligand>
</feature>
<dbReference type="PROSITE" id="PS51257">
    <property type="entry name" value="PROKAR_LIPOPROTEIN"/>
    <property type="match status" value="1"/>
</dbReference>
<keyword evidence="2 7" id="KW-0132">Cell division</keyword>
<dbReference type="InterPro" id="IPR004101">
    <property type="entry name" value="Mur_ligase_C"/>
</dbReference>
<organism evidence="12 13">
    <name type="scientific">Pseudohaliea rubra DSM 19751</name>
    <dbReference type="NCBI Taxonomy" id="1265313"/>
    <lineage>
        <taxon>Bacteria</taxon>
        <taxon>Pseudomonadati</taxon>
        <taxon>Pseudomonadota</taxon>
        <taxon>Gammaproteobacteria</taxon>
        <taxon>Cellvibrionales</taxon>
        <taxon>Halieaceae</taxon>
        <taxon>Pseudohaliea</taxon>
    </lineage>
</organism>
<evidence type="ECO:0000259" key="11">
    <source>
        <dbReference type="Pfam" id="PF08245"/>
    </source>
</evidence>
<feature type="binding site" evidence="7">
    <location>
        <begin position="411"/>
        <end position="414"/>
    </location>
    <ligand>
        <name>meso-2,6-diaminopimelate</name>
        <dbReference type="ChEBI" id="CHEBI:57791"/>
    </ligand>
</feature>
<proteinExistence type="inferred from homology"/>
<evidence type="ECO:0000256" key="4">
    <source>
        <dbReference type="ARBA" id="ARBA00022984"/>
    </source>
</evidence>
<feature type="domain" description="Mur ligase central" evidence="11">
    <location>
        <begin position="113"/>
        <end position="316"/>
    </location>
</feature>
<dbReference type="Gene3D" id="3.40.1390.10">
    <property type="entry name" value="MurE/MurF, N-terminal domain"/>
    <property type="match status" value="1"/>
</dbReference>
<evidence type="ECO:0000256" key="6">
    <source>
        <dbReference type="ARBA" id="ARBA00023316"/>
    </source>
</evidence>
<keyword evidence="13" id="KW-1185">Reference proteome</keyword>
<dbReference type="PANTHER" id="PTHR23135:SF4">
    <property type="entry name" value="UDP-N-ACETYLMURAMOYL-L-ALANYL-D-GLUTAMATE--2,6-DIAMINOPIMELATE LIGASE MURE HOMOLOG, CHLOROPLASTIC"/>
    <property type="match status" value="1"/>
</dbReference>
<reference evidence="12 13" key="1">
    <citation type="journal article" date="2014" name="Genome Announc.">
        <title>Genome Sequence of Gammaproteobacterial Pseudohaliea rubra Type Strain DSM 19751, Isolated from Coastal Seawater of the Mediterranean Sea.</title>
        <authorList>
            <person name="Spring S."/>
            <person name="Fiebig A."/>
            <person name="Riedel T."/>
            <person name="Goker M."/>
            <person name="Klenk H.P."/>
        </authorList>
    </citation>
    <scope>NUCLEOTIDE SEQUENCE [LARGE SCALE GENOMIC DNA]</scope>
    <source>
        <strain evidence="12 13">DSM 19751</strain>
    </source>
</reference>
<dbReference type="GO" id="GO:0008765">
    <property type="term" value="F:UDP-N-acetylmuramoylalanyl-D-glutamate-2,6-diaminopimelate ligase activity"/>
    <property type="evidence" value="ECO:0007669"/>
    <property type="project" value="UniProtKB-UniRule"/>
</dbReference>
<dbReference type="HOGENOM" id="CLU_022291_3_2_6"/>
<evidence type="ECO:0000256" key="2">
    <source>
        <dbReference type="ARBA" id="ARBA00022618"/>
    </source>
</evidence>
<evidence type="ECO:0000256" key="3">
    <source>
        <dbReference type="ARBA" id="ARBA00022960"/>
    </source>
</evidence>
<evidence type="ECO:0000313" key="13">
    <source>
        <dbReference type="Proteomes" id="UP000029640"/>
    </source>
</evidence>
<keyword evidence="3 7" id="KW-0133">Cell shape</keyword>
<keyword evidence="4 7" id="KW-0573">Peptidoglycan synthesis</keyword>
<dbReference type="NCBIfam" id="TIGR01085">
    <property type="entry name" value="murE"/>
    <property type="match status" value="1"/>
</dbReference>
<dbReference type="GO" id="GO:0005737">
    <property type="term" value="C:cytoplasm"/>
    <property type="evidence" value="ECO:0007669"/>
    <property type="project" value="UniProtKB-SubCell"/>
</dbReference>
<keyword evidence="5 7" id="KW-0131">Cell cycle</keyword>
<evidence type="ECO:0000313" key="12">
    <source>
        <dbReference type="EMBL" id="KGE03254.1"/>
    </source>
</evidence>
<feature type="binding site" evidence="7">
    <location>
        <position position="192"/>
    </location>
    <ligand>
        <name>UDP-N-acetyl-alpha-D-muramoyl-L-alanyl-D-glutamate</name>
        <dbReference type="ChEBI" id="CHEBI:83900"/>
    </ligand>
</feature>
<accession>A0A095WXB5</accession>
<dbReference type="SUPFAM" id="SSF53623">
    <property type="entry name" value="MurD-like peptide ligases, catalytic domain"/>
    <property type="match status" value="1"/>
</dbReference>
<gene>
    <name evidence="7" type="primary">murE</name>
    <name evidence="12" type="ORF">HRUBRA_02202</name>
</gene>
<feature type="binding site" evidence="7">
    <location>
        <begin position="115"/>
        <end position="121"/>
    </location>
    <ligand>
        <name>ATP</name>
        <dbReference type="ChEBI" id="CHEBI:30616"/>
    </ligand>
</feature>
<feature type="modified residue" description="N6-carboxylysine" evidence="7">
    <location>
        <position position="224"/>
    </location>
</feature>
<comment type="caution">
    <text evidence="7">Lacks conserved residue(s) required for the propagation of feature annotation.</text>
</comment>
<dbReference type="GO" id="GO:0008360">
    <property type="term" value="P:regulation of cell shape"/>
    <property type="evidence" value="ECO:0007669"/>
    <property type="project" value="UniProtKB-KW"/>
</dbReference>
<keyword evidence="7" id="KW-0067">ATP-binding</keyword>
<feature type="binding site" evidence="7">
    <location>
        <position position="32"/>
    </location>
    <ligand>
        <name>UDP-N-acetyl-alpha-D-muramoyl-L-alanyl-D-glutamate</name>
        <dbReference type="ChEBI" id="CHEBI:83900"/>
    </ligand>
</feature>
<dbReference type="OrthoDB" id="9800958at2"/>
<dbReference type="STRING" id="1265313.HRUBRA_02202"/>
<dbReference type="Pfam" id="PF02875">
    <property type="entry name" value="Mur_ligase_C"/>
    <property type="match status" value="1"/>
</dbReference>
<dbReference type="Gene3D" id="3.90.190.20">
    <property type="entry name" value="Mur ligase, C-terminal domain"/>
    <property type="match status" value="1"/>
</dbReference>
<dbReference type="GO" id="GO:0009252">
    <property type="term" value="P:peptidoglycan biosynthetic process"/>
    <property type="evidence" value="ECO:0007669"/>
    <property type="project" value="UniProtKB-UniRule"/>
</dbReference>
<comment type="PTM">
    <text evidence="7">Carboxylation is probably crucial for Mg(2+) binding and, consequently, for the gamma-phosphate positioning of ATP.</text>
</comment>